<sequence>MTAFARRMSAWAGRHTRGIRMCAQVLALGLVTWLLVLPQLRGSAKSLHLLFHVGGSWILLALTAELASLSFYTLLTRAMLPGQTRPPLQRVMRIDLSAIALGHCLPDGGAAGTALCWRLLVAEGVPSSTAAFAKVAQGLGSAIVLQGLLLASYAIGSVTSGPSRWEFLPAAASATFLTFGAVTVLAVRRVRFRHWFNKLVRRIPWCGPRLSHLLSNLYRRHVVAQLRSLASNRRALLVTASWAGANWAFDALALWASLRAYGSSVGLEALAVVFGIQALAAWLPITPSGLGISEAVVIPALIAFGSSRNAAVLGILTWRVIAYWLPIPLGALAFGSLRVFNRPVAKLVPAVGTPGSLRPRGELPGPRAAPVPHVSDSHPVPVPLLEARGPSGAGDDHDRPPAH</sequence>
<comment type="caution">
    <text evidence="8">The sequence shown here is derived from an EMBL/GenBank/DDBJ whole genome shotgun (WGS) entry which is preliminary data.</text>
</comment>
<evidence type="ECO:0000313" key="9">
    <source>
        <dbReference type="Proteomes" id="UP001501570"/>
    </source>
</evidence>
<feature type="region of interest" description="Disordered" evidence="6">
    <location>
        <begin position="356"/>
        <end position="403"/>
    </location>
</feature>
<gene>
    <name evidence="8" type="ORF">GCM10023322_82680</name>
</gene>
<feature type="transmembrane region" description="Helical" evidence="7">
    <location>
        <begin position="135"/>
        <end position="155"/>
    </location>
</feature>
<dbReference type="Proteomes" id="UP001501570">
    <property type="component" value="Unassembled WGS sequence"/>
</dbReference>
<feature type="compositionally biased region" description="Low complexity" evidence="6">
    <location>
        <begin position="370"/>
        <end position="379"/>
    </location>
</feature>
<organism evidence="8 9">
    <name type="scientific">Rugosimonospora acidiphila</name>
    <dbReference type="NCBI Taxonomy" id="556531"/>
    <lineage>
        <taxon>Bacteria</taxon>
        <taxon>Bacillati</taxon>
        <taxon>Actinomycetota</taxon>
        <taxon>Actinomycetes</taxon>
        <taxon>Micromonosporales</taxon>
        <taxon>Micromonosporaceae</taxon>
        <taxon>Rugosimonospora</taxon>
    </lineage>
</organism>
<feature type="compositionally biased region" description="Basic and acidic residues" evidence="6">
    <location>
        <begin position="394"/>
        <end position="403"/>
    </location>
</feature>
<evidence type="ECO:0000256" key="3">
    <source>
        <dbReference type="ARBA" id="ARBA00022692"/>
    </source>
</evidence>
<feature type="transmembrane region" description="Helical" evidence="7">
    <location>
        <begin position="264"/>
        <end position="283"/>
    </location>
</feature>
<reference evidence="9" key="1">
    <citation type="journal article" date="2019" name="Int. J. Syst. Evol. Microbiol.">
        <title>The Global Catalogue of Microorganisms (GCM) 10K type strain sequencing project: providing services to taxonomists for standard genome sequencing and annotation.</title>
        <authorList>
            <consortium name="The Broad Institute Genomics Platform"/>
            <consortium name="The Broad Institute Genome Sequencing Center for Infectious Disease"/>
            <person name="Wu L."/>
            <person name="Ma J."/>
        </authorList>
    </citation>
    <scope>NUCLEOTIDE SEQUENCE [LARGE SCALE GENOMIC DNA]</scope>
    <source>
        <strain evidence="9">JCM 18304</strain>
    </source>
</reference>
<dbReference type="NCBIfam" id="TIGR00374">
    <property type="entry name" value="flippase-like domain"/>
    <property type="match status" value="1"/>
</dbReference>
<keyword evidence="9" id="KW-1185">Reference proteome</keyword>
<feature type="transmembrane region" description="Helical" evidence="7">
    <location>
        <begin position="167"/>
        <end position="187"/>
    </location>
</feature>
<proteinExistence type="predicted"/>
<evidence type="ECO:0000256" key="1">
    <source>
        <dbReference type="ARBA" id="ARBA00004651"/>
    </source>
</evidence>
<feature type="transmembrane region" description="Helical" evidence="7">
    <location>
        <begin position="58"/>
        <end position="80"/>
    </location>
</feature>
<keyword evidence="2" id="KW-1003">Cell membrane</keyword>
<name>A0ABP9SSB9_9ACTN</name>
<evidence type="ECO:0008006" key="10">
    <source>
        <dbReference type="Google" id="ProtNLM"/>
    </source>
</evidence>
<comment type="subcellular location">
    <subcellularLocation>
        <location evidence="1">Cell membrane</location>
        <topology evidence="1">Multi-pass membrane protein</topology>
    </subcellularLocation>
</comment>
<dbReference type="EMBL" id="BAABJQ010000055">
    <property type="protein sequence ID" value="GAA5201878.1"/>
    <property type="molecule type" value="Genomic_DNA"/>
</dbReference>
<dbReference type="Pfam" id="PF03706">
    <property type="entry name" value="LPG_synthase_TM"/>
    <property type="match status" value="1"/>
</dbReference>
<dbReference type="PANTHER" id="PTHR39087">
    <property type="entry name" value="UPF0104 MEMBRANE PROTEIN MJ1595"/>
    <property type="match status" value="1"/>
</dbReference>
<evidence type="ECO:0000313" key="8">
    <source>
        <dbReference type="EMBL" id="GAA5201878.1"/>
    </source>
</evidence>
<dbReference type="InterPro" id="IPR022791">
    <property type="entry name" value="L-PG_synthase/AglD"/>
</dbReference>
<evidence type="ECO:0000256" key="5">
    <source>
        <dbReference type="ARBA" id="ARBA00023136"/>
    </source>
</evidence>
<dbReference type="PANTHER" id="PTHR39087:SF2">
    <property type="entry name" value="UPF0104 MEMBRANE PROTEIN MJ1595"/>
    <property type="match status" value="1"/>
</dbReference>
<evidence type="ECO:0000256" key="2">
    <source>
        <dbReference type="ARBA" id="ARBA00022475"/>
    </source>
</evidence>
<evidence type="ECO:0000256" key="7">
    <source>
        <dbReference type="SAM" id="Phobius"/>
    </source>
</evidence>
<feature type="transmembrane region" description="Helical" evidence="7">
    <location>
        <begin position="321"/>
        <end position="340"/>
    </location>
</feature>
<keyword evidence="4 7" id="KW-1133">Transmembrane helix</keyword>
<keyword evidence="5 7" id="KW-0472">Membrane</keyword>
<accession>A0ABP9SSB9</accession>
<evidence type="ECO:0000256" key="4">
    <source>
        <dbReference type="ARBA" id="ARBA00022989"/>
    </source>
</evidence>
<protein>
    <recommendedName>
        <fullName evidence="10">Flippase-like domain-containing protein</fullName>
    </recommendedName>
</protein>
<keyword evidence="3 7" id="KW-0812">Transmembrane</keyword>
<evidence type="ECO:0000256" key="6">
    <source>
        <dbReference type="SAM" id="MobiDB-lite"/>
    </source>
</evidence>
<dbReference type="RefSeq" id="WP_345639220.1">
    <property type="nucleotide sequence ID" value="NZ_BAABJQ010000055.1"/>
</dbReference>